<dbReference type="EMBL" id="BK015881">
    <property type="protein sequence ID" value="DAD71366.1"/>
    <property type="molecule type" value="Genomic_DNA"/>
</dbReference>
<organism evidence="1">
    <name type="scientific">Siphoviridae sp. ctbQZ1</name>
    <dbReference type="NCBI Taxonomy" id="2827581"/>
    <lineage>
        <taxon>Viruses</taxon>
        <taxon>Duplodnaviria</taxon>
        <taxon>Heunggongvirae</taxon>
        <taxon>Uroviricota</taxon>
        <taxon>Caudoviricetes</taxon>
    </lineage>
</organism>
<sequence>MKIIKEGSIRYERKPLKFECKNCKTVFEAEKTEYEYCGDQREGDNYKCECPLCHKMVYYN</sequence>
<accession>A0A8S5LN34</accession>
<name>A0A8S5LN34_9CAUD</name>
<protein>
    <submittedName>
        <fullName evidence="1">Transcription initiation factor IIE, alpha FINGER, Transcription</fullName>
    </submittedName>
</protein>
<reference evidence="1" key="1">
    <citation type="journal article" date="2021" name="Proc. Natl. Acad. Sci. U.S.A.">
        <title>A Catalog of Tens of Thousands of Viruses from Human Metagenomes Reveals Hidden Associations with Chronic Diseases.</title>
        <authorList>
            <person name="Tisza M.J."/>
            <person name="Buck C.B."/>
        </authorList>
    </citation>
    <scope>NUCLEOTIDE SEQUENCE</scope>
    <source>
        <strain evidence="1">CtbQZ1</strain>
    </source>
</reference>
<evidence type="ECO:0000313" key="1">
    <source>
        <dbReference type="EMBL" id="DAD71366.1"/>
    </source>
</evidence>
<proteinExistence type="predicted"/>